<dbReference type="AlphaFoldDB" id="A0A1E5Q4S4"/>
<dbReference type="EMBL" id="MCGG01000052">
    <property type="protein sequence ID" value="OEJ65305.1"/>
    <property type="molecule type" value="Genomic_DNA"/>
</dbReference>
<protein>
    <submittedName>
        <fullName evidence="1">Uncharacterized protein</fullName>
    </submittedName>
</protein>
<dbReference type="STRING" id="28181.BEN30_14370"/>
<accession>A0A1E5Q4S4</accession>
<evidence type="ECO:0000313" key="2">
    <source>
        <dbReference type="Proteomes" id="UP000095347"/>
    </source>
</evidence>
<dbReference type="OrthoDB" id="8449024at2"/>
<proteinExistence type="predicted"/>
<evidence type="ECO:0000313" key="1">
    <source>
        <dbReference type="EMBL" id="OEJ65305.1"/>
    </source>
</evidence>
<name>A0A1E5Q4S4_9PROT</name>
<dbReference type="Proteomes" id="UP000095347">
    <property type="component" value="Unassembled WGS sequence"/>
</dbReference>
<organism evidence="1 2">
    <name type="scientific">Magnetovibrio blakemorei</name>
    <dbReference type="NCBI Taxonomy" id="28181"/>
    <lineage>
        <taxon>Bacteria</taxon>
        <taxon>Pseudomonadati</taxon>
        <taxon>Pseudomonadota</taxon>
        <taxon>Alphaproteobacteria</taxon>
        <taxon>Rhodospirillales</taxon>
        <taxon>Magnetovibrionaceae</taxon>
        <taxon>Magnetovibrio</taxon>
    </lineage>
</organism>
<comment type="caution">
    <text evidence="1">The sequence shown here is derived from an EMBL/GenBank/DDBJ whole genome shotgun (WGS) entry which is preliminary data.</text>
</comment>
<reference evidence="2" key="1">
    <citation type="submission" date="2016-07" db="EMBL/GenBank/DDBJ databases">
        <authorList>
            <person name="Florea S."/>
            <person name="Webb J.S."/>
            <person name="Jaromczyk J."/>
            <person name="Schardl C.L."/>
        </authorList>
    </citation>
    <scope>NUCLEOTIDE SEQUENCE [LARGE SCALE GENOMIC DNA]</scope>
    <source>
        <strain evidence="2">MV-1</strain>
    </source>
</reference>
<dbReference type="RefSeq" id="WP_069958764.1">
    <property type="nucleotide sequence ID" value="NZ_MCGG01000052.1"/>
</dbReference>
<gene>
    <name evidence="1" type="ORF">BEN30_14370</name>
</gene>
<keyword evidence="2" id="KW-1185">Reference proteome</keyword>
<sequence>MTTKSILVLGRRDHTEAMRVAAGLTIVGNAVRLIFMTEPVADTQANAEQAELLDLSDITPETTVAEMAEDLTFLDADALGRAIAESDRVVSL</sequence>